<protein>
    <recommendedName>
        <fullName evidence="17">Multidrug resistance-associated protein 5</fullName>
    </recommendedName>
</protein>
<dbReference type="Gene3D" id="3.40.50.300">
    <property type="entry name" value="P-loop containing nucleotide triphosphate hydrolases"/>
    <property type="match status" value="2"/>
</dbReference>
<feature type="transmembrane region" description="Helical" evidence="12">
    <location>
        <begin position="263"/>
        <end position="290"/>
    </location>
</feature>
<gene>
    <name evidence="15" type="ORF">Pcinc_021365</name>
</gene>
<sequence>MTKLNDDDRLPTAEVGETVDTENQDSSNYIGNHTGDTTPVPAQRHCDAQEKRVGFSSAADTPSDRRSETSQGEIDEDIDDALDEGYMGMECTLERGYSLNESAIARDIRLERYDEVAIKYKRNKSFSRYNPSLKHLIPYRKSEREKTEFPLDGAGMFSFVMVSWMSGLMWKAYKKGLKSEDVPLCSKYDMCEYNTDRLEKLWTEELRQKGKDKASMEHVLWRFYQTRFLIGVFFLVIVLFLGFLGPIVFMRYLLIWLSSEEPITVGICWAVGLIFAEFVRLILFCLVWTINYRTGIRLQAACLGLLYRKLIRMSSLGEKSVGEIINIFANDSQRIFDFVVVGPMIIGGPLVAIGGIIYILWLLGPWALFGMVSFLLFYPFQYCLSRMLGYLRCQTVRVTDDRVRMMNELLVCVKLIKMYAWEKSFASTISEIRSRERHLLEKTAGIQSISFALAPTVPVISAIVTFLAHIGAGYNLTTAQALCVVAYFLGQGRASLNLLRFSNRAFVEGGASFTRIKSILVMEEVTPYREKPSQPHIAVSFLNATLAWDAVATQNNSKNNSKLKNGGNVKDGGTSPVDRLLPDEPNPQCTNIALYDLNLTANVGELIGVCGGVGAGKSSLLSAVLGHMRLHKGRVLVQGSCAYVSQQAWVLNDTFRENILLDEAFDAKRYYRVISACNLSEDIEAMPAGDLTEIGERGINLSGGQKQRLSLARAVYANKELYLLDDPLSAVDAHVGHHIFQRVIKAALRGKTIIFVTHQLQYLPQCDSVVYLHEGHMLGSAPHSTLQQQCQEYASLFEDYIDTIKPEDNEAIKKPPQVQRIRQDSVMSTGSGRSSPLNAFSGSTLLYDGIIKDDEGGDGKLVTEELLECGDIPWSTYRTYIMAAGGYLVCTLVILSFLLNIGSTAFSSWWLSMWLAAGSGNTTIMVGNETMISTNIADNPDLQYYQTVYGCLILVILGTSLVRGFAFMKTTLMASSRMHDQVFMKVFRSPMSYFDTTPSGRIIGIFSRDMDEVDTRVPLLMESLIQNSFLILSSLLFVCLVFPYFLPVLVVLMVVFLYIRKVFRVGIRDLKRLDNVARSPLFSHINTTVSGLATISAYGKQNLFSKRFLVLFDESNCAFYLFNCAMRWLAVRLDLLALLVTSSTALFSLVLRGSVEASFAGLALAYAGQLGGIFQYSVRLSAETEAKFTSVQRLNNCIKFLVSEAPPVIESNRPDPVWPQYGRISFRNVQMKYRSNTPIVLKGVTFAIDSLENIGVVGRTGSGKSSLGVVLFRLVELAAGTIRIDGIDISTLGLDDLRSHLSIIPQDPVLFIGTIRYNLDPFERHTDAELWSALEKTSMKERISSLEAGLSAPVVENGENFSVGERQLLCMARALLRNSKILFLDEATASIDSETDSKIQRTLKESFTNCTMITIAHRLNTVMWCTRVLVMDDGKVVEFDTPAALLANPTSVFAQMVARAQSDSP</sequence>
<feature type="transmembrane region" description="Helical" evidence="12">
    <location>
        <begin position="335"/>
        <end position="360"/>
    </location>
</feature>
<evidence type="ECO:0000256" key="8">
    <source>
        <dbReference type="ARBA" id="ARBA00022989"/>
    </source>
</evidence>
<feature type="transmembrane region" description="Helical" evidence="12">
    <location>
        <begin position="444"/>
        <end position="466"/>
    </location>
</feature>
<keyword evidence="7" id="KW-0067">ATP-binding</keyword>
<keyword evidence="6" id="KW-0547">Nucleotide-binding</keyword>
<comment type="caution">
    <text evidence="15">The sequence shown here is derived from an EMBL/GenBank/DDBJ whole genome shotgun (WGS) entry which is preliminary data.</text>
</comment>
<dbReference type="CDD" id="cd18599">
    <property type="entry name" value="ABC_6TM_MRP5_8_9_D2"/>
    <property type="match status" value="1"/>
</dbReference>
<dbReference type="GO" id="GO:0005524">
    <property type="term" value="F:ATP binding"/>
    <property type="evidence" value="ECO:0007669"/>
    <property type="project" value="UniProtKB-KW"/>
</dbReference>
<dbReference type="SUPFAM" id="SSF52540">
    <property type="entry name" value="P-loop containing nucleoside triphosphate hydrolases"/>
    <property type="match status" value="2"/>
</dbReference>
<dbReference type="Pfam" id="PF00664">
    <property type="entry name" value="ABC_membrane"/>
    <property type="match status" value="2"/>
</dbReference>
<feature type="domain" description="ABC transmembrane type-1" evidence="14">
    <location>
        <begin position="229"/>
        <end position="508"/>
    </location>
</feature>
<feature type="compositionally biased region" description="Basic and acidic residues" evidence="11">
    <location>
        <begin position="44"/>
        <end position="53"/>
    </location>
</feature>
<dbReference type="EMBL" id="JAWQEG010002203">
    <property type="protein sequence ID" value="KAK3873642.1"/>
    <property type="molecule type" value="Genomic_DNA"/>
</dbReference>
<dbReference type="SUPFAM" id="SSF90123">
    <property type="entry name" value="ABC transporter transmembrane region"/>
    <property type="match status" value="2"/>
</dbReference>
<dbReference type="InterPro" id="IPR003439">
    <property type="entry name" value="ABC_transporter-like_ATP-bd"/>
</dbReference>
<evidence type="ECO:0008006" key="17">
    <source>
        <dbReference type="Google" id="ProtNLM"/>
    </source>
</evidence>
<dbReference type="PANTHER" id="PTHR24223:SF447">
    <property type="entry name" value="MULTIDRUG RESISTANCE-ASSOCIATED PROTEIN 5"/>
    <property type="match status" value="1"/>
</dbReference>
<dbReference type="Proteomes" id="UP001286313">
    <property type="component" value="Unassembled WGS sequence"/>
</dbReference>
<keyword evidence="8 12" id="KW-1133">Transmembrane helix</keyword>
<evidence type="ECO:0000256" key="4">
    <source>
        <dbReference type="ARBA" id="ARBA00022692"/>
    </source>
</evidence>
<comment type="subcellular location">
    <subcellularLocation>
        <location evidence="1">Endomembrane system</location>
        <topology evidence="1">Multi-pass membrane protein</topology>
    </subcellularLocation>
</comment>
<feature type="domain" description="ABC transporter" evidence="13">
    <location>
        <begin position="1224"/>
        <end position="1458"/>
    </location>
</feature>
<feature type="transmembrane region" description="Helical" evidence="12">
    <location>
        <begin position="366"/>
        <end position="384"/>
    </location>
</feature>
<evidence type="ECO:0000256" key="3">
    <source>
        <dbReference type="ARBA" id="ARBA00022448"/>
    </source>
</evidence>
<dbReference type="InterPro" id="IPR011527">
    <property type="entry name" value="ABC1_TM_dom"/>
</dbReference>
<feature type="domain" description="ABC transmembrane type-1" evidence="14">
    <location>
        <begin position="892"/>
        <end position="1186"/>
    </location>
</feature>
<dbReference type="GO" id="GO:0012505">
    <property type="term" value="C:endomembrane system"/>
    <property type="evidence" value="ECO:0007669"/>
    <property type="project" value="UniProtKB-SubCell"/>
</dbReference>
<evidence type="ECO:0000256" key="11">
    <source>
        <dbReference type="SAM" id="MobiDB-lite"/>
    </source>
</evidence>
<reference evidence="15" key="1">
    <citation type="submission" date="2023-10" db="EMBL/GenBank/DDBJ databases">
        <title>Genome assemblies of two species of porcelain crab, Petrolisthes cinctipes and Petrolisthes manimaculis (Anomura: Porcellanidae).</title>
        <authorList>
            <person name="Angst P."/>
        </authorList>
    </citation>
    <scope>NUCLEOTIDE SEQUENCE</scope>
    <source>
        <strain evidence="15">PB745_01</strain>
        <tissue evidence="15">Gill</tissue>
    </source>
</reference>
<dbReference type="PROSITE" id="PS00211">
    <property type="entry name" value="ABC_TRANSPORTER_1"/>
    <property type="match status" value="2"/>
</dbReference>
<keyword evidence="3" id="KW-0813">Transport</keyword>
<feature type="transmembrane region" description="Helical" evidence="12">
    <location>
        <begin position="908"/>
        <end position="927"/>
    </location>
</feature>
<dbReference type="PROSITE" id="PS50893">
    <property type="entry name" value="ABC_TRANSPORTER_2"/>
    <property type="match status" value="2"/>
</dbReference>
<dbReference type="FunFam" id="1.20.1560.10:FF:000015">
    <property type="entry name" value="multidrug resistance-associated protein 5 isoform X1"/>
    <property type="match status" value="1"/>
</dbReference>
<dbReference type="InterPro" id="IPR036640">
    <property type="entry name" value="ABC1_TM_sf"/>
</dbReference>
<dbReference type="PANTHER" id="PTHR24223">
    <property type="entry name" value="ATP-BINDING CASSETTE SUB-FAMILY C"/>
    <property type="match status" value="1"/>
</dbReference>
<proteinExistence type="inferred from homology"/>
<feature type="compositionally biased region" description="Basic and acidic residues" evidence="11">
    <location>
        <begin position="1"/>
        <end position="11"/>
    </location>
</feature>
<dbReference type="InterPro" id="IPR017871">
    <property type="entry name" value="ABC_transporter-like_CS"/>
</dbReference>
<dbReference type="CDD" id="cd03244">
    <property type="entry name" value="ABCC_MRP_domain2"/>
    <property type="match status" value="1"/>
</dbReference>
<keyword evidence="5" id="KW-0677">Repeat</keyword>
<dbReference type="GO" id="GO:0016887">
    <property type="term" value="F:ATP hydrolysis activity"/>
    <property type="evidence" value="ECO:0007669"/>
    <property type="project" value="InterPro"/>
</dbReference>
<evidence type="ECO:0000259" key="14">
    <source>
        <dbReference type="PROSITE" id="PS50929"/>
    </source>
</evidence>
<dbReference type="GO" id="GO:0016020">
    <property type="term" value="C:membrane"/>
    <property type="evidence" value="ECO:0007669"/>
    <property type="project" value="InterPro"/>
</dbReference>
<name>A0AAE1FFY8_PETCI</name>
<dbReference type="FunFam" id="3.40.50.300:FF:000997">
    <property type="entry name" value="Multidrug resistance-associated protein 1"/>
    <property type="match status" value="1"/>
</dbReference>
<keyword evidence="4 12" id="KW-0812">Transmembrane</keyword>
<organism evidence="15 16">
    <name type="scientific">Petrolisthes cinctipes</name>
    <name type="common">Flat porcelain crab</name>
    <dbReference type="NCBI Taxonomy" id="88211"/>
    <lineage>
        <taxon>Eukaryota</taxon>
        <taxon>Metazoa</taxon>
        <taxon>Ecdysozoa</taxon>
        <taxon>Arthropoda</taxon>
        <taxon>Crustacea</taxon>
        <taxon>Multicrustacea</taxon>
        <taxon>Malacostraca</taxon>
        <taxon>Eumalacostraca</taxon>
        <taxon>Eucarida</taxon>
        <taxon>Decapoda</taxon>
        <taxon>Pleocyemata</taxon>
        <taxon>Anomura</taxon>
        <taxon>Galatheoidea</taxon>
        <taxon>Porcellanidae</taxon>
        <taxon>Petrolisthes</taxon>
    </lineage>
</organism>
<evidence type="ECO:0000256" key="5">
    <source>
        <dbReference type="ARBA" id="ARBA00022737"/>
    </source>
</evidence>
<feature type="transmembrane region" description="Helical" evidence="12">
    <location>
        <begin position="1029"/>
        <end position="1059"/>
    </location>
</feature>
<evidence type="ECO:0000313" key="16">
    <source>
        <dbReference type="Proteomes" id="UP001286313"/>
    </source>
</evidence>
<evidence type="ECO:0000259" key="13">
    <source>
        <dbReference type="PROSITE" id="PS50893"/>
    </source>
</evidence>
<dbReference type="PROSITE" id="PS50929">
    <property type="entry name" value="ABC_TM1F"/>
    <property type="match status" value="2"/>
</dbReference>
<evidence type="ECO:0000256" key="12">
    <source>
        <dbReference type="SAM" id="Phobius"/>
    </source>
</evidence>
<dbReference type="CDD" id="cd03250">
    <property type="entry name" value="ABCC_MRP_domain1"/>
    <property type="match status" value="1"/>
</dbReference>
<evidence type="ECO:0000256" key="10">
    <source>
        <dbReference type="ARBA" id="ARBA00023180"/>
    </source>
</evidence>
<evidence type="ECO:0000256" key="7">
    <source>
        <dbReference type="ARBA" id="ARBA00022840"/>
    </source>
</evidence>
<keyword evidence="10" id="KW-0325">Glycoprotein</keyword>
<comment type="similarity">
    <text evidence="2">Belongs to the ABC transporter superfamily. ABCC family. Conjugate transporter (TC 3.A.1.208) subfamily.</text>
</comment>
<dbReference type="InterPro" id="IPR050173">
    <property type="entry name" value="ABC_transporter_C-like"/>
</dbReference>
<dbReference type="FunFam" id="3.40.50.300:FF:000074">
    <property type="entry name" value="Multidrug resistance-associated protein 5 isoform 1"/>
    <property type="match status" value="1"/>
</dbReference>
<feature type="domain" description="ABC transporter" evidence="13">
    <location>
        <begin position="569"/>
        <end position="799"/>
    </location>
</feature>
<feature type="region of interest" description="Disordered" evidence="11">
    <location>
        <begin position="1"/>
        <end position="77"/>
    </location>
</feature>
<dbReference type="GO" id="GO:0140359">
    <property type="term" value="F:ABC-type transporter activity"/>
    <property type="evidence" value="ECO:0007669"/>
    <property type="project" value="InterPro"/>
</dbReference>
<feature type="compositionally biased region" description="Polar residues" evidence="11">
    <location>
        <begin position="24"/>
        <end position="37"/>
    </location>
</feature>
<dbReference type="InterPro" id="IPR003593">
    <property type="entry name" value="AAA+_ATPase"/>
</dbReference>
<evidence type="ECO:0000256" key="2">
    <source>
        <dbReference type="ARBA" id="ARBA00009726"/>
    </source>
</evidence>
<keyword evidence="16" id="KW-1185">Reference proteome</keyword>
<dbReference type="CDD" id="cd18592">
    <property type="entry name" value="ABC_6TM_MRP5_8_9_D1"/>
    <property type="match status" value="1"/>
</dbReference>
<dbReference type="FunFam" id="1.20.1560.10:FF:000012">
    <property type="entry name" value="ATP binding cassette subfamily C member 5"/>
    <property type="match status" value="1"/>
</dbReference>
<dbReference type="Pfam" id="PF00005">
    <property type="entry name" value="ABC_tran"/>
    <property type="match status" value="2"/>
</dbReference>
<feature type="transmembrane region" description="Helical" evidence="12">
    <location>
        <begin position="948"/>
        <end position="968"/>
    </location>
</feature>
<feature type="transmembrane region" description="Helical" evidence="12">
    <location>
        <begin position="228"/>
        <end position="257"/>
    </location>
</feature>
<dbReference type="SMART" id="SM00382">
    <property type="entry name" value="AAA"/>
    <property type="match status" value="2"/>
</dbReference>
<dbReference type="Gene3D" id="1.20.1560.10">
    <property type="entry name" value="ABC transporter type 1, transmembrane domain"/>
    <property type="match status" value="2"/>
</dbReference>
<feature type="transmembrane region" description="Helical" evidence="12">
    <location>
        <begin position="880"/>
        <end position="902"/>
    </location>
</feature>
<keyword evidence="9 12" id="KW-0472">Membrane</keyword>
<evidence type="ECO:0000256" key="9">
    <source>
        <dbReference type="ARBA" id="ARBA00023136"/>
    </source>
</evidence>
<evidence type="ECO:0000256" key="6">
    <source>
        <dbReference type="ARBA" id="ARBA00022741"/>
    </source>
</evidence>
<evidence type="ECO:0000313" key="15">
    <source>
        <dbReference type="EMBL" id="KAK3873642.1"/>
    </source>
</evidence>
<evidence type="ECO:0000256" key="1">
    <source>
        <dbReference type="ARBA" id="ARBA00004127"/>
    </source>
</evidence>
<accession>A0AAE1FFY8</accession>
<dbReference type="InterPro" id="IPR027417">
    <property type="entry name" value="P-loop_NTPase"/>
</dbReference>